<dbReference type="Pfam" id="PF05705">
    <property type="entry name" value="DUF829"/>
    <property type="match status" value="1"/>
</dbReference>
<keyword evidence="1" id="KW-1133">Transmembrane helix</keyword>
<evidence type="ECO:0000256" key="1">
    <source>
        <dbReference type="SAM" id="Phobius"/>
    </source>
</evidence>
<organism evidence="2 3">
    <name type="scientific">Cercophora samala</name>
    <dbReference type="NCBI Taxonomy" id="330535"/>
    <lineage>
        <taxon>Eukaryota</taxon>
        <taxon>Fungi</taxon>
        <taxon>Dikarya</taxon>
        <taxon>Ascomycota</taxon>
        <taxon>Pezizomycotina</taxon>
        <taxon>Sordariomycetes</taxon>
        <taxon>Sordariomycetidae</taxon>
        <taxon>Sordariales</taxon>
        <taxon>Lasiosphaeriaceae</taxon>
        <taxon>Cercophora</taxon>
    </lineage>
</organism>
<proteinExistence type="predicted"/>
<gene>
    <name evidence="2" type="ORF">QBC41DRAFT_347492</name>
</gene>
<dbReference type="AlphaFoldDB" id="A0AA39ZCQ3"/>
<dbReference type="PANTHER" id="PTHR12265">
    <property type="entry name" value="TRANSMEMBRANE PROTEIN 53"/>
    <property type="match status" value="1"/>
</dbReference>
<dbReference type="InterPro" id="IPR008547">
    <property type="entry name" value="DUF829_TMEM53"/>
</dbReference>
<dbReference type="Proteomes" id="UP001174997">
    <property type="component" value="Unassembled WGS sequence"/>
</dbReference>
<sequence>MTNTNIKMSSPSASPLEKHLDEAPLLKTFTRLSKQVYVQEPVSSPPPSAHETDPTTVIIYGWGDAAPKHLSKYVTGYTTLFPYARLILIFSPILKTLYQTLDSRSKTMIPVIEALYGPISSLGSSAVPSKTESKERILLQVMSNTGGMNLAATMYAFTRAQPAESAQVFPYDLMVLDSTPGSTSFFPNIAPWSRAMAIGASRVLPFVPFIFIQTMAALFLATLHGVGQIMGATSAAVFSVAAVNDPSLSDITSKRLYLYSKEDDIIHWEDIEKHAADARNKGWDVSAETFEGTPHVGHMKAHPERYWTAISAAWKDAVRKREQQ</sequence>
<feature type="transmembrane region" description="Helical" evidence="1">
    <location>
        <begin position="203"/>
        <end position="223"/>
    </location>
</feature>
<evidence type="ECO:0000313" key="3">
    <source>
        <dbReference type="Proteomes" id="UP001174997"/>
    </source>
</evidence>
<dbReference type="EMBL" id="JAULSY010000062">
    <property type="protein sequence ID" value="KAK0668045.1"/>
    <property type="molecule type" value="Genomic_DNA"/>
</dbReference>
<comment type="caution">
    <text evidence="2">The sequence shown here is derived from an EMBL/GenBank/DDBJ whole genome shotgun (WGS) entry which is preliminary data.</text>
</comment>
<name>A0AA39ZCQ3_9PEZI</name>
<dbReference type="PANTHER" id="PTHR12265:SF14">
    <property type="entry name" value="INDOLE-DITERPENE BIOSYNTHESIS PROTEIN PAXU"/>
    <property type="match status" value="1"/>
</dbReference>
<accession>A0AA39ZCQ3</accession>
<keyword evidence="1" id="KW-0472">Membrane</keyword>
<protein>
    <submittedName>
        <fullName evidence="2">Uncharacterized protein</fullName>
    </submittedName>
</protein>
<dbReference type="SUPFAM" id="SSF53474">
    <property type="entry name" value="alpha/beta-Hydrolases"/>
    <property type="match status" value="1"/>
</dbReference>
<reference evidence="2" key="1">
    <citation type="submission" date="2023-06" db="EMBL/GenBank/DDBJ databases">
        <title>Genome-scale phylogeny and comparative genomics of the fungal order Sordariales.</title>
        <authorList>
            <consortium name="Lawrence Berkeley National Laboratory"/>
            <person name="Hensen N."/>
            <person name="Bonometti L."/>
            <person name="Westerberg I."/>
            <person name="Brannstrom I.O."/>
            <person name="Guillou S."/>
            <person name="Cros-Aarteil S."/>
            <person name="Calhoun S."/>
            <person name="Haridas S."/>
            <person name="Kuo A."/>
            <person name="Mondo S."/>
            <person name="Pangilinan J."/>
            <person name="Riley R."/>
            <person name="Labutti K."/>
            <person name="Andreopoulos B."/>
            <person name="Lipzen A."/>
            <person name="Chen C."/>
            <person name="Yanf M."/>
            <person name="Daum C."/>
            <person name="Ng V."/>
            <person name="Clum A."/>
            <person name="Steindorff A."/>
            <person name="Ohm R."/>
            <person name="Martin F."/>
            <person name="Silar P."/>
            <person name="Natvig D."/>
            <person name="Lalanne C."/>
            <person name="Gautier V."/>
            <person name="Ament-Velasquez S.L."/>
            <person name="Kruys A."/>
            <person name="Hutchinson M.I."/>
            <person name="Powell A.J."/>
            <person name="Barry K."/>
            <person name="Miller A.N."/>
            <person name="Grigoriev I.V."/>
            <person name="Debuchy R."/>
            <person name="Gladieux P."/>
            <person name="Thoren M.H."/>
            <person name="Johannesson H."/>
        </authorList>
    </citation>
    <scope>NUCLEOTIDE SEQUENCE</scope>
    <source>
        <strain evidence="2">CBS 307.81</strain>
    </source>
</reference>
<dbReference type="InterPro" id="IPR029058">
    <property type="entry name" value="AB_hydrolase_fold"/>
</dbReference>
<evidence type="ECO:0000313" key="2">
    <source>
        <dbReference type="EMBL" id="KAK0668045.1"/>
    </source>
</evidence>
<keyword evidence="3" id="KW-1185">Reference proteome</keyword>
<keyword evidence="1" id="KW-0812">Transmembrane</keyword>